<feature type="chain" id="PRO_5032432337" evidence="11">
    <location>
        <begin position="37"/>
        <end position="1111"/>
    </location>
</feature>
<keyword evidence="15" id="KW-1185">Reference proteome</keyword>
<dbReference type="AlphaFoldDB" id="A0A842HE98"/>
<dbReference type="PROSITE" id="PS51257">
    <property type="entry name" value="PROKAR_LIPOPROTEIN"/>
    <property type="match status" value="1"/>
</dbReference>
<evidence type="ECO:0000256" key="1">
    <source>
        <dbReference type="ARBA" id="ARBA00004571"/>
    </source>
</evidence>
<name>A0A842HE98_9BACT</name>
<reference evidence="14 15" key="1">
    <citation type="submission" date="2020-07" db="EMBL/GenBank/DDBJ databases">
        <authorList>
            <person name="Feng X."/>
        </authorList>
    </citation>
    <scope>NUCLEOTIDE SEQUENCE [LARGE SCALE GENOMIC DNA]</scope>
    <source>
        <strain evidence="14 15">JCM31066</strain>
    </source>
</reference>
<evidence type="ECO:0000256" key="7">
    <source>
        <dbReference type="ARBA" id="ARBA00023237"/>
    </source>
</evidence>
<dbReference type="Pfam" id="PF13620">
    <property type="entry name" value="CarboxypepD_reg"/>
    <property type="match status" value="1"/>
</dbReference>
<gene>
    <name evidence="14" type="ORF">H5P28_11290</name>
</gene>
<dbReference type="Pfam" id="PF07715">
    <property type="entry name" value="Plug"/>
    <property type="match status" value="1"/>
</dbReference>
<evidence type="ECO:0000256" key="9">
    <source>
        <dbReference type="RuleBase" id="RU003357"/>
    </source>
</evidence>
<dbReference type="Gene3D" id="2.40.170.20">
    <property type="entry name" value="TonB-dependent receptor, beta-barrel domain"/>
    <property type="match status" value="1"/>
</dbReference>
<evidence type="ECO:0000256" key="6">
    <source>
        <dbReference type="ARBA" id="ARBA00023136"/>
    </source>
</evidence>
<dbReference type="Gene3D" id="2.170.130.10">
    <property type="entry name" value="TonB-dependent receptor, plug domain"/>
    <property type="match status" value="1"/>
</dbReference>
<protein>
    <submittedName>
        <fullName evidence="14">TonB-dependent receptor</fullName>
    </submittedName>
</protein>
<evidence type="ECO:0000256" key="4">
    <source>
        <dbReference type="ARBA" id="ARBA00022692"/>
    </source>
</evidence>
<accession>A0A842HE98</accession>
<keyword evidence="2 8" id="KW-0813">Transport</keyword>
<sequence>MKLRRNYGFENLKYRKVAAMLSGLLMLAAGCSVTVAQDEDKSSVQADDNWGDFTLEDAGPEKRPASTVPAEEIPEGIGSIGGQVFDTETAGVVEGVTVTLTWPEQEGIEQGTEVARQQTVATDERGVYGIKDVPSGVYSLSFFKSGYKIKEVIDVKVYPDEVTRADAALEVKPVGFSDDIFDFGEFAVEFQSLDSTRDMLEDLKRQSPGTIDFLTSEDFAKFGGSDLASVIQRMPGVTVVEGQFAVVRGLGDRYNSTLLNGLPVPSPDPVRQGMQLDLFPTSMIESVVTQKQFLPNLPSNSSGAAFDLQTKAYAEETTVFFKGGFRFNTNATGTYLKSPSATFNDNLADGANSRPQAPASSTSTVIVNSASKQVVPIETTAPIGLTFSAGASGTFEVNNRKMGLIFSSAYNSDYGTAEGYQQKRYASNSSFIRIPFPPPGRLVGAPGSLYNYELGASDLRYDLTESDAEVLIGILAGVGYELDPEGDNRVDFTFLMSQSGNDFVQSLKNGYLPAGFAGSSNTDRGFGTPGAGTGVDNIIGRGGADTNTVFTDVISYEQRELYTYQLGGRHVLDELDDLKLNWGGTVSSTTSNTPHETVANYLYDNSTDQYFYTDSNFIGDAIPFIQETWRDISEDQYGARMDLEYDWKDKSSDWLSGKFSVGGFWAQASRSVDQVDTDIDLKTTVSGNTKQDVVDKVLNASTANGAARYSWAETSRDIGAGYLMAQFNLTENVQITGGARFGNLRLNSNGYSELNALTTLTTLLAQSLKTNPNIYNGDLLGFDTTPTGGLTRDQVIAQQLAEGGRINQNFALPAATVNVDVTEQVSFMAGYSQTLAQPSFRELSPYFSRELGTGDIVVGNPLLQTSEVESFDLGVEYRPWEGAIIGVGAFYKTVENPIEQIAIYDKNTNTTVMTYFNNPNTARLKGIEFQFGTDFAFVADELEYFSFGMNFAYIDAKVAFPDEVRMTYINTINGNSPNAGTTDGQTITLRNMPNDRRLFDQPEYIVNANVTYNNPDWGTAVTLSIFAQSDVLTTVGSGADLSIDQYSAPFYTLDLTISQNITDNLQFQFSVSNLTDTSRSIIYSQEMTNETIYGESVKIGQTFKFALEYTF</sequence>
<evidence type="ECO:0000256" key="8">
    <source>
        <dbReference type="PROSITE-ProRule" id="PRU01360"/>
    </source>
</evidence>
<organism evidence="14 15">
    <name type="scientific">Ruficoccus amylovorans</name>
    <dbReference type="NCBI Taxonomy" id="1804625"/>
    <lineage>
        <taxon>Bacteria</taxon>
        <taxon>Pseudomonadati</taxon>
        <taxon>Verrucomicrobiota</taxon>
        <taxon>Opitutia</taxon>
        <taxon>Puniceicoccales</taxon>
        <taxon>Cerasicoccaceae</taxon>
        <taxon>Ruficoccus</taxon>
    </lineage>
</organism>
<feature type="signal peptide" evidence="11">
    <location>
        <begin position="1"/>
        <end position="36"/>
    </location>
</feature>
<comment type="caution">
    <text evidence="14">The sequence shown here is derived from an EMBL/GenBank/DDBJ whole genome shotgun (WGS) entry which is preliminary data.</text>
</comment>
<evidence type="ECO:0000313" key="14">
    <source>
        <dbReference type="EMBL" id="MBC2594843.1"/>
    </source>
</evidence>
<keyword evidence="4 8" id="KW-0812">Transmembrane</keyword>
<dbReference type="Proteomes" id="UP000546464">
    <property type="component" value="Unassembled WGS sequence"/>
</dbReference>
<evidence type="ECO:0000256" key="5">
    <source>
        <dbReference type="ARBA" id="ARBA00023077"/>
    </source>
</evidence>
<dbReference type="Pfam" id="PF00593">
    <property type="entry name" value="TonB_dep_Rec_b-barrel"/>
    <property type="match status" value="1"/>
</dbReference>
<keyword evidence="11" id="KW-0732">Signal</keyword>
<evidence type="ECO:0000256" key="3">
    <source>
        <dbReference type="ARBA" id="ARBA00022452"/>
    </source>
</evidence>
<evidence type="ECO:0000256" key="11">
    <source>
        <dbReference type="SAM" id="SignalP"/>
    </source>
</evidence>
<dbReference type="GO" id="GO:0009279">
    <property type="term" value="C:cell outer membrane"/>
    <property type="evidence" value="ECO:0007669"/>
    <property type="project" value="UniProtKB-SubCell"/>
</dbReference>
<evidence type="ECO:0000313" key="15">
    <source>
        <dbReference type="Proteomes" id="UP000546464"/>
    </source>
</evidence>
<keyword evidence="14" id="KW-0675">Receptor</keyword>
<evidence type="ECO:0000256" key="2">
    <source>
        <dbReference type="ARBA" id="ARBA00022448"/>
    </source>
</evidence>
<evidence type="ECO:0000259" key="12">
    <source>
        <dbReference type="Pfam" id="PF00593"/>
    </source>
</evidence>
<evidence type="ECO:0000259" key="13">
    <source>
        <dbReference type="Pfam" id="PF07715"/>
    </source>
</evidence>
<keyword evidence="6 8" id="KW-0472">Membrane</keyword>
<proteinExistence type="inferred from homology"/>
<dbReference type="SUPFAM" id="SSF56935">
    <property type="entry name" value="Porins"/>
    <property type="match status" value="1"/>
</dbReference>
<feature type="domain" description="TonB-dependent receptor plug" evidence="13">
    <location>
        <begin position="204"/>
        <end position="289"/>
    </location>
</feature>
<dbReference type="PROSITE" id="PS52016">
    <property type="entry name" value="TONB_DEPENDENT_REC_3"/>
    <property type="match status" value="1"/>
</dbReference>
<dbReference type="GO" id="GO:0030246">
    <property type="term" value="F:carbohydrate binding"/>
    <property type="evidence" value="ECO:0007669"/>
    <property type="project" value="InterPro"/>
</dbReference>
<dbReference type="Gene3D" id="2.60.40.1120">
    <property type="entry name" value="Carboxypeptidase-like, regulatory domain"/>
    <property type="match status" value="1"/>
</dbReference>
<dbReference type="SUPFAM" id="SSF49452">
    <property type="entry name" value="Starch-binding domain-like"/>
    <property type="match status" value="1"/>
</dbReference>
<comment type="similarity">
    <text evidence="8 9">Belongs to the TonB-dependent receptor family.</text>
</comment>
<dbReference type="InterPro" id="IPR013784">
    <property type="entry name" value="Carb-bd-like_fold"/>
</dbReference>
<dbReference type="InterPro" id="IPR036942">
    <property type="entry name" value="Beta-barrel_TonB_sf"/>
</dbReference>
<dbReference type="RefSeq" id="WP_185675805.1">
    <property type="nucleotide sequence ID" value="NZ_JACHVB010000034.1"/>
</dbReference>
<keyword evidence="3 8" id="KW-1134">Transmembrane beta strand</keyword>
<comment type="subcellular location">
    <subcellularLocation>
        <location evidence="1 8">Cell outer membrane</location>
        <topology evidence="1 8">Multi-pass membrane protein</topology>
    </subcellularLocation>
</comment>
<dbReference type="EMBL" id="JACHVB010000034">
    <property type="protein sequence ID" value="MBC2594843.1"/>
    <property type="molecule type" value="Genomic_DNA"/>
</dbReference>
<dbReference type="InterPro" id="IPR012910">
    <property type="entry name" value="Plug_dom"/>
</dbReference>
<dbReference type="InterPro" id="IPR037066">
    <property type="entry name" value="Plug_dom_sf"/>
</dbReference>
<feature type="domain" description="TonB-dependent receptor-like beta-barrel" evidence="12">
    <location>
        <begin position="520"/>
        <end position="1074"/>
    </location>
</feature>
<keyword evidence="7 8" id="KW-0998">Cell outer membrane</keyword>
<dbReference type="PANTHER" id="PTHR40980">
    <property type="entry name" value="PLUG DOMAIN-CONTAINING PROTEIN"/>
    <property type="match status" value="1"/>
</dbReference>
<evidence type="ECO:0000256" key="10">
    <source>
        <dbReference type="SAM" id="MobiDB-lite"/>
    </source>
</evidence>
<dbReference type="InterPro" id="IPR039426">
    <property type="entry name" value="TonB-dep_rcpt-like"/>
</dbReference>
<keyword evidence="5 9" id="KW-0798">TonB box</keyword>
<feature type="region of interest" description="Disordered" evidence="10">
    <location>
        <begin position="41"/>
        <end position="69"/>
    </location>
</feature>
<dbReference type="PANTHER" id="PTHR40980:SF4">
    <property type="entry name" value="TONB-DEPENDENT RECEPTOR-LIKE BETA-BARREL DOMAIN-CONTAINING PROTEIN"/>
    <property type="match status" value="1"/>
</dbReference>
<dbReference type="InterPro" id="IPR000531">
    <property type="entry name" value="Beta-barrel_TonB"/>
</dbReference>